<dbReference type="PANTHER" id="PTHR40068:SF1">
    <property type="entry name" value="TRANSCRIPTION REPRESSOR NIAR-RELATED"/>
    <property type="match status" value="1"/>
</dbReference>
<reference evidence="5" key="1">
    <citation type="submission" date="2016-10" db="EMBL/GenBank/DDBJ databases">
        <authorList>
            <person name="Varghese N."/>
            <person name="Submissions S."/>
        </authorList>
    </citation>
    <scope>NUCLEOTIDE SEQUENCE [LARGE SCALE GENOMIC DNA]</scope>
    <source>
        <strain evidence="5">CGMCC 1.10369</strain>
    </source>
</reference>
<gene>
    <name evidence="4" type="ORF">SAMN04488053_10343</name>
</gene>
<keyword evidence="1" id="KW-0479">Metal-binding</keyword>
<dbReference type="Gene3D" id="3.30.1340.20">
    <property type="entry name" value="3H domain"/>
    <property type="match status" value="1"/>
</dbReference>
<dbReference type="GO" id="GO:0046872">
    <property type="term" value="F:metal ion binding"/>
    <property type="evidence" value="ECO:0007669"/>
    <property type="project" value="UniProtKB-KW"/>
</dbReference>
<dbReference type="PANTHER" id="PTHR40068">
    <property type="entry name" value="TRANSCRIPTION REPRESSOR NIAR-RELATED"/>
    <property type="match status" value="1"/>
</dbReference>
<protein>
    <recommendedName>
        <fullName evidence="6">Transcription repressor NadR</fullName>
    </recommendedName>
</protein>
<dbReference type="Pfam" id="PF08279">
    <property type="entry name" value="HTH_11"/>
    <property type="match status" value="1"/>
</dbReference>
<name>A0A1H0DQ84_9BACI</name>
<dbReference type="InterPro" id="IPR036388">
    <property type="entry name" value="WH-like_DNA-bd_sf"/>
</dbReference>
<dbReference type="AlphaFoldDB" id="A0A1H0DQ84"/>
<dbReference type="InterPro" id="IPR026043">
    <property type="entry name" value="NadR"/>
</dbReference>
<evidence type="ECO:0000256" key="1">
    <source>
        <dbReference type="PIRSR" id="PIRSR037847-1"/>
    </source>
</evidence>
<dbReference type="InterPro" id="IPR035922">
    <property type="entry name" value="3H_dom_sf"/>
</dbReference>
<dbReference type="InterPro" id="IPR004173">
    <property type="entry name" value="3H_domain"/>
</dbReference>
<keyword evidence="1" id="KW-0533">Nickel</keyword>
<evidence type="ECO:0000313" key="5">
    <source>
        <dbReference type="Proteomes" id="UP000198778"/>
    </source>
</evidence>
<evidence type="ECO:0000259" key="2">
    <source>
        <dbReference type="Pfam" id="PF02829"/>
    </source>
</evidence>
<dbReference type="RefSeq" id="WP_090841917.1">
    <property type="nucleotide sequence ID" value="NZ_FNIL01000003.1"/>
</dbReference>
<dbReference type="EMBL" id="FNIL01000003">
    <property type="protein sequence ID" value="SDN72302.1"/>
    <property type="molecule type" value="Genomic_DNA"/>
</dbReference>
<dbReference type="SUPFAM" id="SSF75500">
    <property type="entry name" value="Putative transcriptional regulator TM1602, C-terminal domain"/>
    <property type="match status" value="1"/>
</dbReference>
<feature type="binding site" evidence="1">
    <location>
        <position position="90"/>
    </location>
    <ligand>
        <name>Ni(2+)</name>
        <dbReference type="ChEBI" id="CHEBI:49786"/>
    </ligand>
</feature>
<accession>A0A1H0DQ84</accession>
<dbReference type="OrthoDB" id="9792661at2"/>
<feature type="domain" description="Helix-turn-helix type 11" evidence="3">
    <location>
        <begin position="10"/>
        <end position="62"/>
    </location>
</feature>
<dbReference type="PIRSF" id="PIRSF037847">
    <property type="entry name" value="NiaR"/>
    <property type="match status" value="1"/>
</dbReference>
<dbReference type="InterPro" id="IPR013196">
    <property type="entry name" value="HTH_11"/>
</dbReference>
<organism evidence="4 5">
    <name type="scientific">Alkalicoccus daliensis</name>
    <dbReference type="NCBI Taxonomy" id="745820"/>
    <lineage>
        <taxon>Bacteria</taxon>
        <taxon>Bacillati</taxon>
        <taxon>Bacillota</taxon>
        <taxon>Bacilli</taxon>
        <taxon>Bacillales</taxon>
        <taxon>Bacillaceae</taxon>
        <taxon>Alkalicoccus</taxon>
    </lineage>
</organism>
<dbReference type="Pfam" id="PF02829">
    <property type="entry name" value="3H"/>
    <property type="match status" value="1"/>
</dbReference>
<feature type="binding site" evidence="1">
    <location>
        <position position="82"/>
    </location>
    <ligand>
        <name>Ni(2+)</name>
        <dbReference type="ChEBI" id="CHEBI:49786"/>
    </ligand>
</feature>
<dbReference type="Gene3D" id="1.10.10.10">
    <property type="entry name" value="Winged helix-like DNA-binding domain superfamily/Winged helix DNA-binding domain"/>
    <property type="match status" value="1"/>
</dbReference>
<dbReference type="InterPro" id="IPR036390">
    <property type="entry name" value="WH_DNA-bd_sf"/>
</dbReference>
<evidence type="ECO:0008006" key="6">
    <source>
        <dbReference type="Google" id="ProtNLM"/>
    </source>
</evidence>
<dbReference type="Proteomes" id="UP000198778">
    <property type="component" value="Unassembled WGS sequence"/>
</dbReference>
<feature type="binding site" evidence="1">
    <location>
        <position position="149"/>
    </location>
    <ligand>
        <name>Ni(2+)</name>
        <dbReference type="ChEBI" id="CHEBI:49786"/>
    </ligand>
</feature>
<sequence>MKKKWYGEERRLKMVSLLKENEEAIKGGALADLLGVSRQVIVQDVTLLKAHNYPITATSQGYLWTEEDLKTSSFTKVVACIHTPERTEEELNMLVDNGIRVKDVLVEHPVYGDLRASIGVKNRKQVQQFLTRVKETQASYLSELTGGVHLHTLEADSKEDIDDGVKALKEAGFLVEDKQDMK</sequence>
<keyword evidence="5" id="KW-1185">Reference proteome</keyword>
<evidence type="ECO:0000313" key="4">
    <source>
        <dbReference type="EMBL" id="SDN72302.1"/>
    </source>
</evidence>
<feature type="binding site" evidence="1">
    <location>
        <position position="151"/>
    </location>
    <ligand>
        <name>Ni(2+)</name>
        <dbReference type="ChEBI" id="CHEBI:49786"/>
    </ligand>
</feature>
<dbReference type="STRING" id="745820.SAMN04488053_10343"/>
<evidence type="ECO:0000259" key="3">
    <source>
        <dbReference type="Pfam" id="PF08279"/>
    </source>
</evidence>
<feature type="domain" description="3H" evidence="2">
    <location>
        <begin position="78"/>
        <end position="174"/>
    </location>
</feature>
<proteinExistence type="predicted"/>
<dbReference type="SUPFAM" id="SSF46785">
    <property type="entry name" value="Winged helix' DNA-binding domain"/>
    <property type="match status" value="1"/>
</dbReference>